<reference evidence="1 2" key="1">
    <citation type="journal article" date="2018" name="MBio">
        <title>Insights into the evolution of host association through the isolation and characterization of a novel human periodontal pathobiont, Desulfobulbus oralis.</title>
        <authorList>
            <person name="Cross K.L."/>
            <person name="Chirania P."/>
            <person name="Xiong W."/>
            <person name="Beall C.J."/>
            <person name="Elkins J.G."/>
            <person name="Giannone R.J."/>
            <person name="Griffen A.L."/>
            <person name="Guss A.M."/>
            <person name="Hettich R.L."/>
            <person name="Joshi S.S."/>
            <person name="Mokrzan E.M."/>
            <person name="Martin R.K."/>
            <person name="Zhulin I.B."/>
            <person name="Leys E.J."/>
            <person name="Podar M."/>
        </authorList>
    </citation>
    <scope>NUCLEOTIDE SEQUENCE [LARGE SCALE GENOMIC DNA]</scope>
    <source>
        <strain evidence="1 2">ORNL</strain>
    </source>
</reference>
<dbReference type="AlphaFoldDB" id="A0A2L1GKY2"/>
<gene>
    <name evidence="1" type="ORF">CAY53_01520</name>
</gene>
<dbReference type="RefSeq" id="WP_017865861.1">
    <property type="nucleotide sequence ID" value="NZ_CP021255.1"/>
</dbReference>
<organism evidence="1 2">
    <name type="scientific">Desulfobulbus oralis</name>
    <dbReference type="NCBI Taxonomy" id="1986146"/>
    <lineage>
        <taxon>Bacteria</taxon>
        <taxon>Pseudomonadati</taxon>
        <taxon>Thermodesulfobacteriota</taxon>
        <taxon>Desulfobulbia</taxon>
        <taxon>Desulfobulbales</taxon>
        <taxon>Desulfobulbaceae</taxon>
        <taxon>Desulfobulbus</taxon>
    </lineage>
</organism>
<accession>A0A2L1GKY2</accession>
<proteinExistence type="predicted"/>
<name>A0A2L1GKY2_9BACT</name>
<dbReference type="EMBL" id="CP021255">
    <property type="protein sequence ID" value="AVD70330.1"/>
    <property type="molecule type" value="Genomic_DNA"/>
</dbReference>
<evidence type="ECO:0000313" key="2">
    <source>
        <dbReference type="Proteomes" id="UP000239867"/>
    </source>
</evidence>
<evidence type="ECO:0000313" key="1">
    <source>
        <dbReference type="EMBL" id="AVD70330.1"/>
    </source>
</evidence>
<keyword evidence="2" id="KW-1185">Reference proteome</keyword>
<dbReference type="OrthoDB" id="5457333at2"/>
<dbReference type="Proteomes" id="UP000239867">
    <property type="component" value="Chromosome"/>
</dbReference>
<dbReference type="KEGG" id="deo:CAY53_01520"/>
<sequence length="184" mass="19414">MADKKAILVDASGMSLVGTGDALDKLNKKAAVLTNADRGGLVDRALALGGVRTDAASLASALEDTIFAVISGKEEALAAALEAANRRTVVVVAADDGVAFYGMAVNRNAGRIDRKVNADDIVLTIATIADLPIDEGCTAAIIYQVLKDPNLKLNEIIKLQEALARMESVIERNSREPWDKHDCA</sequence>
<protein>
    <submittedName>
        <fullName evidence="1">Uncharacterized protein</fullName>
    </submittedName>
</protein>